<protein>
    <submittedName>
        <fullName evidence="2">DUF218 domain-containing protein</fullName>
    </submittedName>
</protein>
<dbReference type="GO" id="GO:0005886">
    <property type="term" value="C:plasma membrane"/>
    <property type="evidence" value="ECO:0007669"/>
    <property type="project" value="TreeGrafter"/>
</dbReference>
<dbReference type="OrthoDB" id="9782395at2"/>
<dbReference type="RefSeq" id="WP_091567105.1">
    <property type="nucleotide sequence ID" value="NZ_FMZA01000005.1"/>
</dbReference>
<sequence>MHWIAILICVAAITGSFWLWGSVSAYRNRETPSIQREGAIILGASLSGNRASPALIERMEHGLSLYRKGITPLLILSGGSPRGKQVSETEVMQDYLQARGVPKSALLLEPHSSNTMENLSHTRDIVKARGIGTVYLVTHDYHMFRALRCARDVGLSVAPAPVHSRTLWMPYHKCRECLALIKYLLMTKAR</sequence>
<dbReference type="Proteomes" id="UP000199387">
    <property type="component" value="Unassembled WGS sequence"/>
</dbReference>
<name>A0A1G6K0S4_9BACL</name>
<dbReference type="GO" id="GO:0043164">
    <property type="term" value="P:Gram-negative-bacterium-type cell wall biogenesis"/>
    <property type="evidence" value="ECO:0007669"/>
    <property type="project" value="TreeGrafter"/>
</dbReference>
<dbReference type="GO" id="GO:0000270">
    <property type="term" value="P:peptidoglycan metabolic process"/>
    <property type="evidence" value="ECO:0007669"/>
    <property type="project" value="TreeGrafter"/>
</dbReference>
<dbReference type="InterPro" id="IPR014729">
    <property type="entry name" value="Rossmann-like_a/b/a_fold"/>
</dbReference>
<dbReference type="CDD" id="cd06259">
    <property type="entry name" value="YdcF-like"/>
    <property type="match status" value="1"/>
</dbReference>
<organism evidence="2 3">
    <name type="scientific">Melghirimyces thermohalophilus</name>
    <dbReference type="NCBI Taxonomy" id="1236220"/>
    <lineage>
        <taxon>Bacteria</taxon>
        <taxon>Bacillati</taxon>
        <taxon>Bacillota</taxon>
        <taxon>Bacilli</taxon>
        <taxon>Bacillales</taxon>
        <taxon>Thermoactinomycetaceae</taxon>
        <taxon>Melghirimyces</taxon>
    </lineage>
</organism>
<dbReference type="AlphaFoldDB" id="A0A1G6K0S4"/>
<dbReference type="EMBL" id="FMZA01000005">
    <property type="protein sequence ID" value="SDC24508.1"/>
    <property type="molecule type" value="Genomic_DNA"/>
</dbReference>
<evidence type="ECO:0000259" key="1">
    <source>
        <dbReference type="Pfam" id="PF02698"/>
    </source>
</evidence>
<dbReference type="PANTHER" id="PTHR30336:SF4">
    <property type="entry name" value="ENVELOPE BIOGENESIS FACTOR ELYC"/>
    <property type="match status" value="1"/>
</dbReference>
<dbReference type="InterPro" id="IPR051599">
    <property type="entry name" value="Cell_Envelope_Assoc"/>
</dbReference>
<proteinExistence type="predicted"/>
<keyword evidence="3" id="KW-1185">Reference proteome</keyword>
<dbReference type="Pfam" id="PF02698">
    <property type="entry name" value="DUF218"/>
    <property type="match status" value="1"/>
</dbReference>
<dbReference type="Gene3D" id="3.40.50.620">
    <property type="entry name" value="HUPs"/>
    <property type="match status" value="1"/>
</dbReference>
<evidence type="ECO:0000313" key="3">
    <source>
        <dbReference type="Proteomes" id="UP000199387"/>
    </source>
</evidence>
<accession>A0A1G6K0S4</accession>
<reference evidence="2 3" key="1">
    <citation type="submission" date="2016-10" db="EMBL/GenBank/DDBJ databases">
        <authorList>
            <person name="de Groot N.N."/>
        </authorList>
    </citation>
    <scope>NUCLEOTIDE SEQUENCE [LARGE SCALE GENOMIC DNA]</scope>
    <source>
        <strain evidence="2 3">DSM 45514</strain>
    </source>
</reference>
<dbReference type="InterPro" id="IPR003848">
    <property type="entry name" value="DUF218"/>
</dbReference>
<evidence type="ECO:0000313" key="2">
    <source>
        <dbReference type="EMBL" id="SDC24508.1"/>
    </source>
</evidence>
<dbReference type="PANTHER" id="PTHR30336">
    <property type="entry name" value="INNER MEMBRANE PROTEIN, PROBABLE PERMEASE"/>
    <property type="match status" value="1"/>
</dbReference>
<feature type="domain" description="DUF218" evidence="1">
    <location>
        <begin position="39"/>
        <end position="170"/>
    </location>
</feature>
<gene>
    <name evidence="2" type="ORF">SAMN04488112_1058</name>
</gene>